<dbReference type="InterPro" id="IPR036188">
    <property type="entry name" value="FAD/NAD-bd_sf"/>
</dbReference>
<dbReference type="Gene3D" id="3.50.50.60">
    <property type="entry name" value="FAD/NAD(P)-binding domain"/>
    <property type="match status" value="1"/>
</dbReference>
<proteinExistence type="predicted"/>
<evidence type="ECO:0000259" key="1">
    <source>
        <dbReference type="Pfam" id="PF01593"/>
    </source>
</evidence>
<gene>
    <name evidence="2" type="ORF">NWP17_11830</name>
</gene>
<organism evidence="2 3">
    <name type="scientific">Chrysosporum bergii ANA360D</name>
    <dbReference type="NCBI Taxonomy" id="617107"/>
    <lineage>
        <taxon>Bacteria</taxon>
        <taxon>Bacillati</taxon>
        <taxon>Cyanobacteriota</taxon>
        <taxon>Cyanophyceae</taxon>
        <taxon>Nostocales</taxon>
        <taxon>Nodulariaceae</taxon>
        <taxon>Chrysosporum</taxon>
    </lineage>
</organism>
<dbReference type="AlphaFoldDB" id="A0AA43GSX0"/>
<sequence length="351" mass="38463">MTDIAIIGAGVAGLICAQRLTKAGYSVLVVEKSRGLGGRVATRRLYGTWADHGACYLKPKGELFRNLVDLLCDRHILQVWNNQTQPQSAPRYIAPGGMSAIAKFLAQGLQIQLHQRVTAINHTLENSWCLTLESQEELTAKALVMAIPAPQALTLLAPLGGSVLDQGFLENLSAVEFSACISAMVGCPATSQLLPHWQDQKFPDDPILRWIGLDSSKRPHPQQPVFVLQSSANFAQLHLESSDLELVAQDMLQQAAQILALPWLTTPEWMQVHRWRYAFPSRPWTNSVLSGKTSPPLVCCGDWCGGYLVEDAIISGLAASVEINHHLAQLPLPDLDFGETLADDFIYSNPI</sequence>
<dbReference type="PANTHER" id="PTHR16128">
    <property type="entry name" value="FAD/NAD(P)-BINDING OXIDOREDUCTASE FAMILY PROTEIN"/>
    <property type="match status" value="1"/>
</dbReference>
<dbReference type="Pfam" id="PF13450">
    <property type="entry name" value="NAD_binding_8"/>
    <property type="match status" value="1"/>
</dbReference>
<dbReference type="EMBL" id="JANQDH010000078">
    <property type="protein sequence ID" value="MDH6061119.1"/>
    <property type="molecule type" value="Genomic_DNA"/>
</dbReference>
<evidence type="ECO:0000313" key="2">
    <source>
        <dbReference type="EMBL" id="MDH6061119.1"/>
    </source>
</evidence>
<accession>A0AA43GSX0</accession>
<evidence type="ECO:0000313" key="3">
    <source>
        <dbReference type="Proteomes" id="UP001159387"/>
    </source>
</evidence>
<dbReference type="Pfam" id="PF01593">
    <property type="entry name" value="Amino_oxidase"/>
    <property type="match status" value="1"/>
</dbReference>
<dbReference type="PANTHER" id="PTHR16128:SF5">
    <property type="entry name" value="FAD_NAD(P)-BINDING OXIDOREDUCTASE FAMILY PROTEIN"/>
    <property type="match status" value="1"/>
</dbReference>
<comment type="caution">
    <text evidence="2">The sequence shown here is derived from an EMBL/GenBank/DDBJ whole genome shotgun (WGS) entry which is preliminary data.</text>
</comment>
<keyword evidence="3" id="KW-1185">Reference proteome</keyword>
<name>A0AA43GSX0_9CYAN</name>
<dbReference type="SUPFAM" id="SSF51905">
    <property type="entry name" value="FAD/NAD(P)-binding domain"/>
    <property type="match status" value="1"/>
</dbReference>
<protein>
    <submittedName>
        <fullName evidence="2">FAD-dependent oxidoreductase</fullName>
    </submittedName>
</protein>
<dbReference type="InterPro" id="IPR002937">
    <property type="entry name" value="Amino_oxidase"/>
</dbReference>
<dbReference type="PRINTS" id="PR00419">
    <property type="entry name" value="ADXRDTASE"/>
</dbReference>
<dbReference type="RefSeq" id="WP_280655103.1">
    <property type="nucleotide sequence ID" value="NZ_JANQDH010000078.1"/>
</dbReference>
<reference evidence="2 3" key="1">
    <citation type="journal article" date="2023" name="J. Phycol.">
        <title>Chrysosporum ovalisporum is synonymous with the true-branching cyanobacterium Umezakia natans (Nostocales/Aphanizomenonaceae).</title>
        <authorList>
            <person name="McGregor G.B."/>
            <person name="Sendall B.C."/>
            <person name="Niiyama Y."/>
            <person name="Tuji A."/>
            <person name="Willis A."/>
        </authorList>
    </citation>
    <scope>NUCLEOTIDE SEQUENCE [LARGE SCALE GENOMIC DNA]</scope>
    <source>
        <strain evidence="2 3">ANA360D</strain>
    </source>
</reference>
<feature type="domain" description="Amine oxidase" evidence="1">
    <location>
        <begin position="77"/>
        <end position="323"/>
    </location>
</feature>
<dbReference type="Proteomes" id="UP001159387">
    <property type="component" value="Unassembled WGS sequence"/>
</dbReference>
<dbReference type="Gene3D" id="3.90.660.10">
    <property type="match status" value="1"/>
</dbReference>
<dbReference type="GO" id="GO:0016491">
    <property type="term" value="F:oxidoreductase activity"/>
    <property type="evidence" value="ECO:0007669"/>
    <property type="project" value="InterPro"/>
</dbReference>